<reference evidence="2 3" key="1">
    <citation type="journal article" date="2018" name="Sci. Data">
        <title>The draft genome sequence of cork oak.</title>
        <authorList>
            <person name="Ramos A.M."/>
            <person name="Usie A."/>
            <person name="Barbosa P."/>
            <person name="Barros P.M."/>
            <person name="Capote T."/>
            <person name="Chaves I."/>
            <person name="Simoes F."/>
            <person name="Abreu I."/>
            <person name="Carrasquinho I."/>
            <person name="Faro C."/>
            <person name="Guimaraes J.B."/>
            <person name="Mendonca D."/>
            <person name="Nobrega F."/>
            <person name="Rodrigues L."/>
            <person name="Saibo N.J.M."/>
            <person name="Varela M.C."/>
            <person name="Egas C."/>
            <person name="Matos J."/>
            <person name="Miguel C.M."/>
            <person name="Oliveira M.M."/>
            <person name="Ricardo C.P."/>
            <person name="Goncalves S."/>
        </authorList>
    </citation>
    <scope>NUCLEOTIDE SEQUENCE [LARGE SCALE GENOMIC DNA]</scope>
    <source>
        <strain evidence="3">cv. HL8</strain>
    </source>
</reference>
<sequence>MDERRGIKGKKRKKKKEKGCGDSGKSKSRKGNFMHQGLLSSIFASSEGNEDVILYTWLWKRDCPGTQSNSARKSDTCQGCPNQEACAIAPKGPDPELGELISIKAKIAMFGSPKLGELECCFNSINCIAVI</sequence>
<feature type="region of interest" description="Disordered" evidence="1">
    <location>
        <begin position="1"/>
        <end position="32"/>
    </location>
</feature>
<comment type="caution">
    <text evidence="2">The sequence shown here is derived from an EMBL/GenBank/DDBJ whole genome shotgun (WGS) entry which is preliminary data.</text>
</comment>
<evidence type="ECO:0000313" key="3">
    <source>
        <dbReference type="Proteomes" id="UP000237347"/>
    </source>
</evidence>
<dbReference type="EMBL" id="PKMF04000057">
    <property type="protein sequence ID" value="KAK7854221.1"/>
    <property type="molecule type" value="Genomic_DNA"/>
</dbReference>
<keyword evidence="3" id="KW-1185">Reference proteome</keyword>
<accession>A0AAW0LSW3</accession>
<evidence type="ECO:0000313" key="2">
    <source>
        <dbReference type="EMBL" id="KAK7854221.1"/>
    </source>
</evidence>
<dbReference type="Proteomes" id="UP000237347">
    <property type="component" value="Unassembled WGS sequence"/>
</dbReference>
<dbReference type="AlphaFoldDB" id="A0AAW0LSW3"/>
<gene>
    <name evidence="2" type="primary">NBP35_3</name>
    <name evidence="2" type="ORF">CFP56_032854</name>
</gene>
<name>A0AAW0LSW3_QUESU</name>
<proteinExistence type="predicted"/>
<protein>
    <submittedName>
        <fullName evidence="2">Cytosolic fe-s cluster assembly factor nbp35</fullName>
    </submittedName>
</protein>
<evidence type="ECO:0000256" key="1">
    <source>
        <dbReference type="SAM" id="MobiDB-lite"/>
    </source>
</evidence>
<organism evidence="2 3">
    <name type="scientific">Quercus suber</name>
    <name type="common">Cork oak</name>
    <dbReference type="NCBI Taxonomy" id="58331"/>
    <lineage>
        <taxon>Eukaryota</taxon>
        <taxon>Viridiplantae</taxon>
        <taxon>Streptophyta</taxon>
        <taxon>Embryophyta</taxon>
        <taxon>Tracheophyta</taxon>
        <taxon>Spermatophyta</taxon>
        <taxon>Magnoliopsida</taxon>
        <taxon>eudicotyledons</taxon>
        <taxon>Gunneridae</taxon>
        <taxon>Pentapetalae</taxon>
        <taxon>rosids</taxon>
        <taxon>fabids</taxon>
        <taxon>Fagales</taxon>
        <taxon>Fagaceae</taxon>
        <taxon>Quercus</taxon>
    </lineage>
</organism>
<feature type="compositionally biased region" description="Basic residues" evidence="1">
    <location>
        <begin position="7"/>
        <end position="17"/>
    </location>
</feature>